<evidence type="ECO:0000313" key="5">
    <source>
        <dbReference type="EMBL" id="MDQ9170437.1"/>
    </source>
</evidence>
<dbReference type="Pfam" id="PF13545">
    <property type="entry name" value="HTH_Crp_2"/>
    <property type="match status" value="1"/>
</dbReference>
<dbReference type="EMBL" id="JAUYVH010000003">
    <property type="protein sequence ID" value="MDQ9170437.1"/>
    <property type="molecule type" value="Genomic_DNA"/>
</dbReference>
<dbReference type="CDD" id="cd00038">
    <property type="entry name" value="CAP_ED"/>
    <property type="match status" value="1"/>
</dbReference>
<dbReference type="InterPro" id="IPR036388">
    <property type="entry name" value="WH-like_DNA-bd_sf"/>
</dbReference>
<gene>
    <name evidence="5" type="ORF">Q8A64_08435</name>
</gene>
<dbReference type="Gene3D" id="2.60.120.10">
    <property type="entry name" value="Jelly Rolls"/>
    <property type="match status" value="1"/>
</dbReference>
<dbReference type="InterPro" id="IPR012318">
    <property type="entry name" value="HTH_CRP"/>
</dbReference>
<dbReference type="SMART" id="SM00100">
    <property type="entry name" value="cNMP"/>
    <property type="match status" value="1"/>
</dbReference>
<dbReference type="InterPro" id="IPR036390">
    <property type="entry name" value="WH_DNA-bd_sf"/>
</dbReference>
<dbReference type="SUPFAM" id="SSF46785">
    <property type="entry name" value="Winged helix' DNA-binding domain"/>
    <property type="match status" value="1"/>
</dbReference>
<name>A0ABU1BN90_9BURK</name>
<evidence type="ECO:0000259" key="4">
    <source>
        <dbReference type="SMART" id="SM00100"/>
    </source>
</evidence>
<keyword evidence="6" id="KW-1185">Reference proteome</keyword>
<keyword evidence="3" id="KW-0804">Transcription</keyword>
<proteinExistence type="predicted"/>
<evidence type="ECO:0000256" key="1">
    <source>
        <dbReference type="ARBA" id="ARBA00023015"/>
    </source>
</evidence>
<dbReference type="Gene3D" id="1.10.10.10">
    <property type="entry name" value="Winged helix-like DNA-binding domain superfamily/Winged helix DNA-binding domain"/>
    <property type="match status" value="1"/>
</dbReference>
<evidence type="ECO:0000313" key="6">
    <source>
        <dbReference type="Proteomes" id="UP001225596"/>
    </source>
</evidence>
<dbReference type="PANTHER" id="PTHR24567:SF74">
    <property type="entry name" value="HTH-TYPE TRANSCRIPTIONAL REGULATOR ARCR"/>
    <property type="match status" value="1"/>
</dbReference>
<comment type="caution">
    <text evidence="5">The sequence shown here is derived from an EMBL/GenBank/DDBJ whole genome shotgun (WGS) entry which is preliminary data.</text>
</comment>
<keyword evidence="2" id="KW-0238">DNA-binding</keyword>
<protein>
    <submittedName>
        <fullName evidence="5">Crp/Fnr family transcriptional regulator</fullName>
    </submittedName>
</protein>
<accession>A0ABU1BN90</accession>
<keyword evidence="1" id="KW-0805">Transcription regulation</keyword>
<dbReference type="Proteomes" id="UP001225596">
    <property type="component" value="Unassembled WGS sequence"/>
</dbReference>
<dbReference type="PANTHER" id="PTHR24567">
    <property type="entry name" value="CRP FAMILY TRANSCRIPTIONAL REGULATORY PROTEIN"/>
    <property type="match status" value="1"/>
</dbReference>
<evidence type="ECO:0000256" key="2">
    <source>
        <dbReference type="ARBA" id="ARBA00023125"/>
    </source>
</evidence>
<dbReference type="InterPro" id="IPR014710">
    <property type="entry name" value="RmlC-like_jellyroll"/>
</dbReference>
<dbReference type="InterPro" id="IPR050397">
    <property type="entry name" value="Env_Response_Regulators"/>
</dbReference>
<dbReference type="InterPro" id="IPR018490">
    <property type="entry name" value="cNMP-bd_dom_sf"/>
</dbReference>
<feature type="domain" description="Cyclic nucleotide-binding" evidence="4">
    <location>
        <begin position="15"/>
        <end position="136"/>
    </location>
</feature>
<dbReference type="InterPro" id="IPR000595">
    <property type="entry name" value="cNMP-bd_dom"/>
</dbReference>
<dbReference type="RefSeq" id="WP_338436358.1">
    <property type="nucleotide sequence ID" value="NZ_JAUYVH010000003.1"/>
</dbReference>
<sequence>MPLTLSEVRACGNLLLNRLADEDLRALLPHLQKVNNRIKDVIYNRNEPLTHVHFPSTCAFSMLGFMETGAAVEVGTVGNEGFTGVELVLHASDSQETCVCQVEGSSLRIATDDFREALKRLPSLNLLAKRYLQCYLALVSQSVACNRLHMIEARFARWLLITHDRLQGNEFQLTQEFIADMLGVHRPSVSLVAAGFQAAGIIEYKRGHMKILNRNALEEASCECYVAVKARFERILGVSYG</sequence>
<dbReference type="SUPFAM" id="SSF51206">
    <property type="entry name" value="cAMP-binding domain-like"/>
    <property type="match status" value="1"/>
</dbReference>
<organism evidence="5 6">
    <name type="scientific">Keguizhuia sedimenti</name>
    <dbReference type="NCBI Taxonomy" id="3064264"/>
    <lineage>
        <taxon>Bacteria</taxon>
        <taxon>Pseudomonadati</taxon>
        <taxon>Pseudomonadota</taxon>
        <taxon>Betaproteobacteria</taxon>
        <taxon>Burkholderiales</taxon>
        <taxon>Oxalobacteraceae</taxon>
        <taxon>Keguizhuia</taxon>
    </lineage>
</organism>
<reference evidence="5 6" key="1">
    <citation type="submission" date="2023-08" db="EMBL/GenBank/DDBJ databases">
        <title>Oxalobacteraceae gen .nov., isolated from river sludge outside the plant.</title>
        <authorList>
            <person name="Zhao S.Y."/>
        </authorList>
    </citation>
    <scope>NUCLEOTIDE SEQUENCE [LARGE SCALE GENOMIC DNA]</scope>
    <source>
        <strain evidence="5 6">R-40</strain>
    </source>
</reference>
<evidence type="ECO:0000256" key="3">
    <source>
        <dbReference type="ARBA" id="ARBA00023163"/>
    </source>
</evidence>